<proteinExistence type="predicted"/>
<gene>
    <name evidence="1" type="ORF">BFD03_02045</name>
</gene>
<evidence type="ECO:0000313" key="2">
    <source>
        <dbReference type="Proteomes" id="UP000095141"/>
    </source>
</evidence>
<reference evidence="1 2" key="1">
    <citation type="submission" date="2016-08" db="EMBL/GenBank/DDBJ databases">
        <title>Probiotic bacterium isolated from chicken gut.</title>
        <authorList>
            <person name="Levy J.L."/>
            <person name="Hassan H.M."/>
            <person name="Mendoza M.A."/>
        </authorList>
    </citation>
    <scope>NUCLEOTIDE SEQUENCE [LARGE SCALE GENOMIC DNA]</scope>
    <source>
        <strain evidence="1 2">P43</strain>
    </source>
</reference>
<dbReference type="EMBL" id="MCNS01000003">
    <property type="protein sequence ID" value="OCX49724.1"/>
    <property type="molecule type" value="Genomic_DNA"/>
</dbReference>
<organism evidence="1 2">
    <name type="scientific">Limosilactobacillus reuteri</name>
    <name type="common">Lactobacillus reuteri</name>
    <dbReference type="NCBI Taxonomy" id="1598"/>
    <lineage>
        <taxon>Bacteria</taxon>
        <taxon>Bacillati</taxon>
        <taxon>Bacillota</taxon>
        <taxon>Bacilli</taxon>
        <taxon>Lactobacillales</taxon>
        <taxon>Lactobacillaceae</taxon>
        <taxon>Limosilactobacillus</taxon>
    </lineage>
</organism>
<accession>A0A1C2GE51</accession>
<protein>
    <submittedName>
        <fullName evidence="1">Uncharacterized protein</fullName>
    </submittedName>
</protein>
<evidence type="ECO:0000313" key="1">
    <source>
        <dbReference type="EMBL" id="OCX49724.1"/>
    </source>
</evidence>
<dbReference type="Proteomes" id="UP000095141">
    <property type="component" value="Unassembled WGS sequence"/>
</dbReference>
<name>A0A1C2GE51_LIMRT</name>
<sequence>MNNNYQFLLADDHKGNKLFAIIKGDFTPTLISHTKTIANNSIDKKTAIQLQKLIDSMKITDKGGE</sequence>
<dbReference type="AlphaFoldDB" id="A0A1C2GE51"/>
<dbReference type="RefSeq" id="WP_066035441.1">
    <property type="nucleotide sequence ID" value="NZ_CP136906.1"/>
</dbReference>
<comment type="caution">
    <text evidence="1">The sequence shown here is derived from an EMBL/GenBank/DDBJ whole genome shotgun (WGS) entry which is preliminary data.</text>
</comment>